<dbReference type="OrthoDB" id="448280at2759"/>
<feature type="transmembrane region" description="Helical" evidence="5">
    <location>
        <begin position="12"/>
        <end position="37"/>
    </location>
</feature>
<evidence type="ECO:0000256" key="3">
    <source>
        <dbReference type="ARBA" id="ARBA00022989"/>
    </source>
</evidence>
<dbReference type="PROSITE" id="PS51257">
    <property type="entry name" value="PROKAR_LIPOPROTEIN"/>
    <property type="match status" value="1"/>
</dbReference>
<keyword evidence="4 5" id="KW-0472">Membrane</keyword>
<dbReference type="GO" id="GO:0016020">
    <property type="term" value="C:membrane"/>
    <property type="evidence" value="ECO:0007669"/>
    <property type="project" value="UniProtKB-SubCell"/>
</dbReference>
<dbReference type="InterPro" id="IPR003689">
    <property type="entry name" value="ZIP"/>
</dbReference>
<evidence type="ECO:0000256" key="1">
    <source>
        <dbReference type="ARBA" id="ARBA00004141"/>
    </source>
</evidence>
<evidence type="ECO:0000313" key="7">
    <source>
        <dbReference type="Proteomes" id="UP000276991"/>
    </source>
</evidence>
<keyword evidence="2 5" id="KW-0812">Transmembrane</keyword>
<dbReference type="Proteomes" id="UP000276991">
    <property type="component" value="Unassembled WGS sequence"/>
</dbReference>
<organism evidence="6 7">
    <name type="scientific">Acanthocheilonema viteae</name>
    <name type="common">Filarial nematode worm</name>
    <name type="synonym">Dipetalonema viteae</name>
    <dbReference type="NCBI Taxonomy" id="6277"/>
    <lineage>
        <taxon>Eukaryota</taxon>
        <taxon>Metazoa</taxon>
        <taxon>Ecdysozoa</taxon>
        <taxon>Nematoda</taxon>
        <taxon>Chromadorea</taxon>
        <taxon>Rhabditida</taxon>
        <taxon>Spirurina</taxon>
        <taxon>Spiruromorpha</taxon>
        <taxon>Filarioidea</taxon>
        <taxon>Onchocercidae</taxon>
        <taxon>Acanthocheilonema</taxon>
    </lineage>
</organism>
<accession>A0A498SYL2</accession>
<dbReference type="EMBL" id="UPTC01002887">
    <property type="protein sequence ID" value="VBB33969.1"/>
    <property type="molecule type" value="Genomic_DNA"/>
</dbReference>
<protein>
    <submittedName>
        <fullName evidence="6">Uncharacterized protein</fullName>
    </submittedName>
</protein>
<name>A0A498SYL2_ACAVI</name>
<gene>
    <name evidence="6" type="ORF">NAV_LOCUS8760</name>
</gene>
<feature type="non-terminal residue" evidence="6">
    <location>
        <position position="81"/>
    </location>
</feature>
<dbReference type="STRING" id="6277.A0A498SYL2"/>
<keyword evidence="3 5" id="KW-1133">Transmembrane helix</keyword>
<proteinExistence type="predicted"/>
<evidence type="ECO:0000313" key="6">
    <source>
        <dbReference type="EMBL" id="VBB33969.1"/>
    </source>
</evidence>
<evidence type="ECO:0000256" key="5">
    <source>
        <dbReference type="SAM" id="Phobius"/>
    </source>
</evidence>
<dbReference type="GO" id="GO:0046873">
    <property type="term" value="F:metal ion transmembrane transporter activity"/>
    <property type="evidence" value="ECO:0007669"/>
    <property type="project" value="InterPro"/>
</dbReference>
<comment type="subcellular location">
    <subcellularLocation>
        <location evidence="1">Membrane</location>
        <topology evidence="1">Multi-pass membrane protein</topology>
    </subcellularLocation>
</comment>
<dbReference type="Pfam" id="PF02535">
    <property type="entry name" value="Zip"/>
    <property type="match status" value="1"/>
</dbReference>
<keyword evidence="7" id="KW-1185">Reference proteome</keyword>
<feature type="transmembrane region" description="Helical" evidence="5">
    <location>
        <begin position="57"/>
        <end position="79"/>
    </location>
</feature>
<sequence length="81" mass="8942">MRVGGHAEEGSLVVSLGNCFACGIFLSSCFLGLLPHIRKHEEHIRNLWTATAGHTDLSLHIFLNSDLIVLMGFLLILLLEE</sequence>
<reference evidence="6 7" key="1">
    <citation type="submission" date="2018-08" db="EMBL/GenBank/DDBJ databases">
        <authorList>
            <person name="Laetsch R D."/>
            <person name="Stevens L."/>
            <person name="Kumar S."/>
            <person name="Blaxter L. M."/>
        </authorList>
    </citation>
    <scope>NUCLEOTIDE SEQUENCE [LARGE SCALE GENOMIC DNA]</scope>
</reference>
<dbReference type="AlphaFoldDB" id="A0A498SYL2"/>
<evidence type="ECO:0000256" key="2">
    <source>
        <dbReference type="ARBA" id="ARBA00022692"/>
    </source>
</evidence>
<evidence type="ECO:0000256" key="4">
    <source>
        <dbReference type="ARBA" id="ARBA00023136"/>
    </source>
</evidence>